<evidence type="ECO:0000259" key="4">
    <source>
        <dbReference type="SMART" id="SM00382"/>
    </source>
</evidence>
<dbReference type="InterPro" id="IPR020591">
    <property type="entry name" value="Chromosome_initiator_DnaA-like"/>
</dbReference>
<protein>
    <submittedName>
        <fullName evidence="5">Putative IstB-like ATP-binding protein</fullName>
    </submittedName>
</protein>
<accession>C6HV76</accession>
<keyword evidence="6" id="KW-1185">Reference proteome</keyword>
<dbReference type="GO" id="GO:0005524">
    <property type="term" value="F:ATP binding"/>
    <property type="evidence" value="ECO:0007669"/>
    <property type="project" value="UniProtKB-KW"/>
</dbReference>
<dbReference type="InterPro" id="IPR003593">
    <property type="entry name" value="AAA+_ATPase"/>
</dbReference>
<organism evidence="5 6">
    <name type="scientific">Leptospirillum ferrodiazotrophum</name>
    <dbReference type="NCBI Taxonomy" id="412449"/>
    <lineage>
        <taxon>Bacteria</taxon>
        <taxon>Pseudomonadati</taxon>
        <taxon>Nitrospirota</taxon>
        <taxon>Nitrospiria</taxon>
        <taxon>Nitrospirales</taxon>
        <taxon>Nitrospiraceae</taxon>
        <taxon>Leptospirillum</taxon>
    </lineage>
</organism>
<feature type="domain" description="AAA+ ATPase" evidence="4">
    <location>
        <begin position="102"/>
        <end position="233"/>
    </location>
</feature>
<dbReference type="NCBIfam" id="NF038214">
    <property type="entry name" value="IS21_help_AAA"/>
    <property type="match status" value="1"/>
</dbReference>
<dbReference type="InterPro" id="IPR028350">
    <property type="entry name" value="DNAC/IstB-like"/>
</dbReference>
<reference evidence="5 6" key="1">
    <citation type="journal article" date="2009" name="Appl. Environ. Microbiol.">
        <title>Community genomic and proteomic analyses of chemoautotrophic iron-oxidizing "Leptospirillum rubarum" (Group II) and "Leptospirillum ferrodiazotrophum" (Group III) bacteria in acid mine drainage biofilms.</title>
        <authorList>
            <person name="Goltsman D.S."/>
            <person name="Denef V.J."/>
            <person name="Singer S.W."/>
            <person name="VerBerkmoes N.C."/>
            <person name="Lefsrud M."/>
            <person name="Mueller R.S."/>
            <person name="Dick G.J."/>
            <person name="Sun C.L."/>
            <person name="Wheeler K.E."/>
            <person name="Zemla A."/>
            <person name="Baker B.J."/>
            <person name="Hauser L."/>
            <person name="Land M."/>
            <person name="Shah M.B."/>
            <person name="Thelen M.P."/>
            <person name="Hettich R.L."/>
            <person name="Banfield J.F."/>
        </authorList>
    </citation>
    <scope>NUCLEOTIDE SEQUENCE [LARGE SCALE GENOMIC DNA]</scope>
</reference>
<gene>
    <name evidence="5" type="ORF">UBAL3_78920040</name>
</gene>
<dbReference type="Pfam" id="PF01695">
    <property type="entry name" value="IstB_IS21"/>
    <property type="match status" value="1"/>
</dbReference>
<evidence type="ECO:0000256" key="1">
    <source>
        <dbReference type="ARBA" id="ARBA00008059"/>
    </source>
</evidence>
<dbReference type="Gene3D" id="3.40.50.300">
    <property type="entry name" value="P-loop containing nucleotide triphosphate hydrolases"/>
    <property type="match status" value="1"/>
</dbReference>
<keyword evidence="2" id="KW-0547">Nucleotide-binding</keyword>
<dbReference type="InterPro" id="IPR047661">
    <property type="entry name" value="IstB"/>
</dbReference>
<dbReference type="GO" id="GO:0006260">
    <property type="term" value="P:DNA replication"/>
    <property type="evidence" value="ECO:0007669"/>
    <property type="project" value="TreeGrafter"/>
</dbReference>
<sequence>MTLDNMERQIDQSALTLKLPGLRRAFREKFREGLEVGLSPLEYLNACLDAEVANRQENELRRNLAAARFPVIKTLDMFDFPTIPSLSKEKIRDLSSGKAWSAHENVLLVGQVGTGKTHIAIALGMEALKSGAKVRFVTAPALIQDLILAEKEGRLSKFFRQWRRFDLVIIDELGYVSLGPGGPLLFQFCSDRYERGSLLITSNLEFSRWSEVFSDPSLTTALLDRLTHHAHVLVFQGESYRFKESHNRKTGKPPKAL</sequence>
<evidence type="ECO:0000256" key="2">
    <source>
        <dbReference type="ARBA" id="ARBA00022741"/>
    </source>
</evidence>
<dbReference type="SUPFAM" id="SSF52540">
    <property type="entry name" value="P-loop containing nucleoside triphosphate hydrolases"/>
    <property type="match status" value="1"/>
</dbReference>
<evidence type="ECO:0000313" key="5">
    <source>
        <dbReference type="EMBL" id="EES53450.1"/>
    </source>
</evidence>
<dbReference type="PANTHER" id="PTHR30050:SF4">
    <property type="entry name" value="ATP-BINDING PROTEIN RV3427C IN INSERTION SEQUENCE-RELATED"/>
    <property type="match status" value="1"/>
</dbReference>
<dbReference type="PRINTS" id="PR00051">
    <property type="entry name" value="DNAA"/>
</dbReference>
<name>C6HV76_9BACT</name>
<keyword evidence="3 5" id="KW-0067">ATP-binding</keyword>
<dbReference type="EMBL" id="GG693862">
    <property type="protein sequence ID" value="EES53450.1"/>
    <property type="molecule type" value="Genomic_DNA"/>
</dbReference>
<dbReference type="AlphaFoldDB" id="C6HV76"/>
<dbReference type="PIRSF" id="PIRSF003073">
    <property type="entry name" value="DNAC_TnpB_IstB"/>
    <property type="match status" value="1"/>
</dbReference>
<evidence type="ECO:0000313" key="6">
    <source>
        <dbReference type="Proteomes" id="UP000009374"/>
    </source>
</evidence>
<evidence type="ECO:0000256" key="3">
    <source>
        <dbReference type="ARBA" id="ARBA00022840"/>
    </source>
</evidence>
<dbReference type="InterPro" id="IPR027417">
    <property type="entry name" value="P-loop_NTPase"/>
</dbReference>
<dbReference type="Proteomes" id="UP000009374">
    <property type="component" value="Unassembled WGS sequence"/>
</dbReference>
<comment type="similarity">
    <text evidence="1">Belongs to the IS21/IS1162 putative ATP-binding protein family.</text>
</comment>
<dbReference type="SMART" id="SM00382">
    <property type="entry name" value="AAA"/>
    <property type="match status" value="1"/>
</dbReference>
<dbReference type="InterPro" id="IPR002611">
    <property type="entry name" value="IstB_ATP-bd"/>
</dbReference>
<dbReference type="CDD" id="cd00009">
    <property type="entry name" value="AAA"/>
    <property type="match status" value="1"/>
</dbReference>
<proteinExistence type="inferred from homology"/>
<dbReference type="PANTHER" id="PTHR30050">
    <property type="entry name" value="CHROMOSOMAL REPLICATION INITIATOR PROTEIN DNAA"/>
    <property type="match status" value="1"/>
</dbReference>